<name>A0A1G1VLB3_9BACT</name>
<dbReference type="EMBL" id="MHCI01000019">
    <property type="protein sequence ID" value="OGY16144.1"/>
    <property type="molecule type" value="Genomic_DNA"/>
</dbReference>
<feature type="compositionally biased region" description="Polar residues" evidence="1">
    <location>
        <begin position="60"/>
        <end position="72"/>
    </location>
</feature>
<reference evidence="3 4" key="1">
    <citation type="journal article" date="2016" name="Nat. Commun.">
        <title>Thousands of microbial genomes shed light on interconnected biogeochemical processes in an aquifer system.</title>
        <authorList>
            <person name="Anantharaman K."/>
            <person name="Brown C.T."/>
            <person name="Hug L.A."/>
            <person name="Sharon I."/>
            <person name="Castelle C.J."/>
            <person name="Probst A.J."/>
            <person name="Thomas B.C."/>
            <person name="Singh A."/>
            <person name="Wilkins M.J."/>
            <person name="Karaoz U."/>
            <person name="Brodie E.L."/>
            <person name="Williams K.H."/>
            <person name="Hubbard S.S."/>
            <person name="Banfield J.F."/>
        </authorList>
    </citation>
    <scope>NUCLEOTIDE SEQUENCE [LARGE SCALE GENOMIC DNA]</scope>
</reference>
<evidence type="ECO:0000313" key="3">
    <source>
        <dbReference type="EMBL" id="OGY16144.1"/>
    </source>
</evidence>
<feature type="region of interest" description="Disordered" evidence="1">
    <location>
        <begin position="168"/>
        <end position="187"/>
    </location>
</feature>
<proteinExistence type="predicted"/>
<keyword evidence="2" id="KW-0732">Signal</keyword>
<evidence type="ECO:0000313" key="4">
    <source>
        <dbReference type="Proteomes" id="UP000179069"/>
    </source>
</evidence>
<feature type="chain" id="PRO_5009581025" evidence="2">
    <location>
        <begin position="28"/>
        <end position="442"/>
    </location>
</feature>
<evidence type="ECO:0000256" key="2">
    <source>
        <dbReference type="SAM" id="SignalP"/>
    </source>
</evidence>
<accession>A0A1G1VLB3</accession>
<evidence type="ECO:0000256" key="1">
    <source>
        <dbReference type="SAM" id="MobiDB-lite"/>
    </source>
</evidence>
<protein>
    <submittedName>
        <fullName evidence="3">Uncharacterized protein</fullName>
    </submittedName>
</protein>
<feature type="region of interest" description="Disordered" evidence="1">
    <location>
        <begin position="364"/>
        <end position="389"/>
    </location>
</feature>
<dbReference type="AlphaFoldDB" id="A0A1G1VLB3"/>
<feature type="compositionally biased region" description="Polar residues" evidence="1">
    <location>
        <begin position="177"/>
        <end position="187"/>
    </location>
</feature>
<organism evidence="3 4">
    <name type="scientific">Candidatus Chisholmbacteria bacterium RIFCSPHIGHO2_01_FULL_49_18</name>
    <dbReference type="NCBI Taxonomy" id="1797590"/>
    <lineage>
        <taxon>Bacteria</taxon>
        <taxon>Candidatus Chisholmiibacteriota</taxon>
    </lineage>
</organism>
<feature type="region of interest" description="Disordered" evidence="1">
    <location>
        <begin position="60"/>
        <end position="91"/>
    </location>
</feature>
<gene>
    <name evidence="3" type="ORF">A2785_00975</name>
</gene>
<comment type="caution">
    <text evidence="3">The sequence shown here is derived from an EMBL/GenBank/DDBJ whole genome shotgun (WGS) entry which is preliminary data.</text>
</comment>
<sequence length="442" mass="46448">MTKLQKKVATAIATGALLFNTALPAFADVTLEISGNGADTYNKAEVDVNQNRTVVQSNEANISNNVTATADTGDNDANRNTGGSVSVDTGNATTKVDVSNAANSNEAELECCEADVDVLISGNGDNSTNKVELDINDPRHHRGHDDEFLGTGIFQENEAKIDNDVTAKADTGDNDANRNTGGDVSVTTGDAKTTVDILNQANANSAKISGDGEGGSLSARILGNGADSYNKIELDYNKSVVVDQSNSARVENDVYAKADTGDNDANRNTGGTVSIDTGDAETKVGVDNMINFNWADVDCGCVLDVLAKIAGNGDDSTSKIEADLKDELGVFQENSCGEEHRGGFDSFFRRFPWHREKPCLENDLTAKADSGDNDAERNTGDPGVDPSVETGNAYTEVLLDNSGNSNVYGNMPDLELPEWLGGGFSVNISLDLSALLALLGLA</sequence>
<feature type="compositionally biased region" description="Basic and acidic residues" evidence="1">
    <location>
        <begin position="364"/>
        <end position="379"/>
    </location>
</feature>
<feature type="signal peptide" evidence="2">
    <location>
        <begin position="1"/>
        <end position="27"/>
    </location>
</feature>
<feature type="compositionally biased region" description="Polar residues" evidence="1">
    <location>
        <begin position="78"/>
        <end position="91"/>
    </location>
</feature>
<dbReference type="Proteomes" id="UP000179069">
    <property type="component" value="Unassembled WGS sequence"/>
</dbReference>